<reference evidence="1" key="1">
    <citation type="submission" date="2019-02" db="EMBL/GenBank/DDBJ databases">
        <authorList>
            <person name="Gruber-Vodicka R. H."/>
            <person name="Seah K. B. B."/>
        </authorList>
    </citation>
    <scope>NUCLEOTIDE SEQUENCE</scope>
    <source>
        <strain evidence="1">BECK_S312</strain>
        <strain evidence="2">BECK_S426</strain>
    </source>
</reference>
<gene>
    <name evidence="1" type="ORF">BECKLPF1236A_GA0070988_1003810</name>
    <name evidence="2" type="ORF">BECKLPF1236C_GA0070990_100409</name>
</gene>
<name>A0A450W0A6_9GAMM</name>
<proteinExistence type="predicted"/>
<dbReference type="Pfam" id="PF09720">
    <property type="entry name" value="Unstab_antitox"/>
    <property type="match status" value="1"/>
</dbReference>
<dbReference type="EMBL" id="CAADFM010000038">
    <property type="protein sequence ID" value="VFK10455.1"/>
    <property type="molecule type" value="Genomic_DNA"/>
</dbReference>
<protein>
    <submittedName>
        <fullName evidence="1">Putative addiction module component, TIGR02574 family</fullName>
    </submittedName>
</protein>
<evidence type="ECO:0000313" key="1">
    <source>
        <dbReference type="EMBL" id="VFK10455.1"/>
    </source>
</evidence>
<accession>A0A450W0A6</accession>
<sequence length="108" mass="12147">MGIGNIGLSGFVLGFVSYPNLPLYCSTTRDHLMNTQLLIEAKKLPLSERINLIEAIWDTVAPNESEIPLTDAQKNLLNARLAEYETDPVEGSSWEDVRTRLEQRTLET</sequence>
<dbReference type="EMBL" id="CAADFP010000040">
    <property type="protein sequence ID" value="VFK26902.1"/>
    <property type="molecule type" value="Genomic_DNA"/>
</dbReference>
<dbReference type="NCBIfam" id="TIGR02574">
    <property type="entry name" value="stabl_TIGR02574"/>
    <property type="match status" value="1"/>
</dbReference>
<dbReference type="InterPro" id="IPR013406">
    <property type="entry name" value="CHP02574_addiction_mod"/>
</dbReference>
<organism evidence="1">
    <name type="scientific">Candidatus Kentrum sp. LPFa</name>
    <dbReference type="NCBI Taxonomy" id="2126335"/>
    <lineage>
        <taxon>Bacteria</taxon>
        <taxon>Pseudomonadati</taxon>
        <taxon>Pseudomonadota</taxon>
        <taxon>Gammaproteobacteria</taxon>
        <taxon>Candidatus Kentrum</taxon>
    </lineage>
</organism>
<evidence type="ECO:0000313" key="2">
    <source>
        <dbReference type="EMBL" id="VFK26902.1"/>
    </source>
</evidence>
<dbReference type="AlphaFoldDB" id="A0A450W0A6"/>